<dbReference type="RefSeq" id="WP_211867567.1">
    <property type="nucleotide sequence ID" value="NZ_JAAEDI010000007.1"/>
</dbReference>
<name>A0ABS5EES8_9PROT</name>
<sequence length="67" mass="7828">MSYEYIRRAYGVPAQVGMRVKVDGRPGVLIQHTSHQHYLRVRFDGAAHDVNAHPTWRVEYQPPERRA</sequence>
<dbReference type="Proteomes" id="UP000698752">
    <property type="component" value="Unassembled WGS sequence"/>
</dbReference>
<comment type="caution">
    <text evidence="1">The sequence shown here is derived from an EMBL/GenBank/DDBJ whole genome shotgun (WGS) entry which is preliminary data.</text>
</comment>
<evidence type="ECO:0000313" key="1">
    <source>
        <dbReference type="EMBL" id="MBR0649529.1"/>
    </source>
</evidence>
<evidence type="ECO:0000313" key="2">
    <source>
        <dbReference type="Proteomes" id="UP000698752"/>
    </source>
</evidence>
<proteinExistence type="predicted"/>
<dbReference type="EMBL" id="JAAEDI010000007">
    <property type="protein sequence ID" value="MBR0649529.1"/>
    <property type="molecule type" value="Genomic_DNA"/>
</dbReference>
<protein>
    <submittedName>
        <fullName evidence="1">Uncharacterized protein</fullName>
    </submittedName>
</protein>
<gene>
    <name evidence="1" type="ORF">GXW78_07650</name>
</gene>
<keyword evidence="2" id="KW-1185">Reference proteome</keyword>
<reference evidence="2" key="1">
    <citation type="journal article" date="2021" name="Syst. Appl. Microbiol.">
        <title>Roseomonas hellenica sp. nov., isolated from roots of wild-growing Alkanna tinctoria.</title>
        <authorList>
            <person name="Rat A."/>
            <person name="Naranjo H.D."/>
            <person name="Lebbe L."/>
            <person name="Cnockaert M."/>
            <person name="Krigas N."/>
            <person name="Grigoriadou K."/>
            <person name="Maloupa E."/>
            <person name="Willems A."/>
        </authorList>
    </citation>
    <scope>NUCLEOTIDE SEQUENCE [LARGE SCALE GENOMIC DNA]</scope>
    <source>
        <strain evidence="2">LMG 31159</strain>
    </source>
</reference>
<organism evidence="1 2">
    <name type="scientific">Neoroseomonas terrae</name>
    <dbReference type="NCBI Taxonomy" id="424799"/>
    <lineage>
        <taxon>Bacteria</taxon>
        <taxon>Pseudomonadati</taxon>
        <taxon>Pseudomonadota</taxon>
        <taxon>Alphaproteobacteria</taxon>
        <taxon>Acetobacterales</taxon>
        <taxon>Acetobacteraceae</taxon>
        <taxon>Neoroseomonas</taxon>
    </lineage>
</organism>
<accession>A0ABS5EES8</accession>